<evidence type="ECO:0000256" key="1">
    <source>
        <dbReference type="SAM" id="MobiDB-lite"/>
    </source>
</evidence>
<feature type="compositionally biased region" description="Low complexity" evidence="1">
    <location>
        <begin position="26"/>
        <end position="39"/>
    </location>
</feature>
<accession>A0AAV4M2Z1</accession>
<proteinExistence type="predicted"/>
<gene>
    <name evidence="3" type="ORF">BcabD6B2_51910</name>
</gene>
<comment type="caution">
    <text evidence="3">The sequence shown here is derived from an EMBL/GenBank/DDBJ whole genome shotgun (WGS) entry which is preliminary data.</text>
</comment>
<sequence>MLAPLKLLLCWLSLCFLCCPASGSRSLDSASAAGTAASSGHLSRGDPDEDQENDEDNEEDNAEEGDNESNGDKVDAEMDEAEKRFEKNEDALEDAEAVGLKEDLEEEESESAYAREKTASGDNQAGSEEPGKARIRRLMDELVAASIELREINRALDEL</sequence>
<feature type="compositionally biased region" description="Basic and acidic residues" evidence="1">
    <location>
        <begin position="70"/>
        <end position="90"/>
    </location>
</feature>
<organism evidence="3 4">
    <name type="scientific">Babesia caballi</name>
    <dbReference type="NCBI Taxonomy" id="5871"/>
    <lineage>
        <taxon>Eukaryota</taxon>
        <taxon>Sar</taxon>
        <taxon>Alveolata</taxon>
        <taxon>Apicomplexa</taxon>
        <taxon>Aconoidasida</taxon>
        <taxon>Piroplasmida</taxon>
        <taxon>Babesiidae</taxon>
        <taxon>Babesia</taxon>
    </lineage>
</organism>
<keyword evidence="2" id="KW-0732">Signal</keyword>
<evidence type="ECO:0000313" key="4">
    <source>
        <dbReference type="Proteomes" id="UP001497744"/>
    </source>
</evidence>
<dbReference type="EMBL" id="BPLF01000005">
    <property type="protein sequence ID" value="GIX65756.1"/>
    <property type="molecule type" value="Genomic_DNA"/>
</dbReference>
<protein>
    <submittedName>
        <fullName evidence="3">DNA-directed RNA polymerase I subunit RPA1</fullName>
    </submittedName>
</protein>
<evidence type="ECO:0000313" key="3">
    <source>
        <dbReference type="EMBL" id="GIX65756.1"/>
    </source>
</evidence>
<keyword evidence="3" id="KW-0240">DNA-directed RNA polymerase</keyword>
<dbReference type="GeneID" id="94197237"/>
<reference evidence="3 4" key="1">
    <citation type="submission" date="2021-06" db="EMBL/GenBank/DDBJ databases">
        <title>Genome sequence of Babesia caballi.</title>
        <authorList>
            <person name="Yamagishi J."/>
            <person name="Kidaka T."/>
            <person name="Ochi A."/>
        </authorList>
    </citation>
    <scope>NUCLEOTIDE SEQUENCE [LARGE SCALE GENOMIC DNA]</scope>
    <source>
        <strain evidence="3">USDA-D6B2</strain>
    </source>
</reference>
<keyword evidence="4" id="KW-1185">Reference proteome</keyword>
<feature type="chain" id="PRO_5043551249" evidence="2">
    <location>
        <begin position="24"/>
        <end position="159"/>
    </location>
</feature>
<dbReference type="RefSeq" id="XP_067717825.1">
    <property type="nucleotide sequence ID" value="XM_067861724.1"/>
</dbReference>
<keyword evidence="3" id="KW-0804">Transcription</keyword>
<feature type="compositionally biased region" description="Acidic residues" evidence="1">
    <location>
        <begin position="47"/>
        <end position="69"/>
    </location>
</feature>
<feature type="signal peptide" evidence="2">
    <location>
        <begin position="1"/>
        <end position="23"/>
    </location>
</feature>
<dbReference type="Proteomes" id="UP001497744">
    <property type="component" value="Unassembled WGS sequence"/>
</dbReference>
<feature type="region of interest" description="Disordered" evidence="1">
    <location>
        <begin position="24"/>
        <end position="133"/>
    </location>
</feature>
<dbReference type="GO" id="GO:0000428">
    <property type="term" value="C:DNA-directed RNA polymerase complex"/>
    <property type="evidence" value="ECO:0007669"/>
    <property type="project" value="UniProtKB-KW"/>
</dbReference>
<name>A0AAV4M2Z1_BABCB</name>
<evidence type="ECO:0000256" key="2">
    <source>
        <dbReference type="SAM" id="SignalP"/>
    </source>
</evidence>
<dbReference type="AlphaFoldDB" id="A0AAV4M2Z1"/>